<reference evidence="5 6" key="1">
    <citation type="submission" date="2020-12" db="EMBL/GenBank/DDBJ databases">
        <title>FDA dAtabase for Regulatory Grade micrObial Sequences (FDA-ARGOS): Supporting development and validation of Infectious Disease Dx tests.</title>
        <authorList>
            <person name="Sproer C."/>
            <person name="Gronow S."/>
            <person name="Severitt S."/>
            <person name="Schroder I."/>
            <person name="Tallon L."/>
            <person name="Sadzewicz L."/>
            <person name="Zhao X."/>
            <person name="Boylan J."/>
            <person name="Ott S."/>
            <person name="Bowen H."/>
            <person name="Vavikolanu K."/>
            <person name="Mehta A."/>
            <person name="Aluvathingal J."/>
            <person name="Nadendla S."/>
            <person name="Lowell S."/>
            <person name="Myers T."/>
            <person name="Yan Y."/>
            <person name="Sichtig H."/>
        </authorList>
    </citation>
    <scope>NUCLEOTIDE SEQUENCE [LARGE SCALE GENOMIC DNA]</scope>
    <source>
        <strain evidence="3 5">FDAARGOS_938</strain>
        <strain evidence="4 6">FDAARGOS_991</strain>
    </source>
</reference>
<gene>
    <name evidence="3" type="ORF">I6G95_03180</name>
    <name evidence="4" type="ORF">I6H48_03760</name>
</gene>
<evidence type="ECO:0000256" key="2">
    <source>
        <dbReference type="SAM" id="Phobius"/>
    </source>
</evidence>
<dbReference type="Proteomes" id="UP000594774">
    <property type="component" value="Chromosome"/>
</dbReference>
<feature type="region of interest" description="Disordered" evidence="1">
    <location>
        <begin position="46"/>
        <end position="71"/>
    </location>
</feature>
<protein>
    <recommendedName>
        <fullName evidence="7">Secreted protein</fullName>
    </recommendedName>
</protein>
<sequence>MTTPMPPNNTGDKTRKQLITILVLLVLIILAMVVFLFVKISGDRGGDSASAEGSVSSSSENGDAQGQEKSPAQVQAEKAVVVYKQVLANPAPLQTFVGEISPGGAMKYALVHLDDGCVPELVLNYGTSAMSAEIDAIGVYGVDENGQEIQFQNSYHDGAASAGGVRRALQRATGQPGMFSFSAERGGRNQEDLLVTRQGNELVETPANPGVGEFEQFDWIPADNLDIVEAIVAGNDCAPGSGAAAGAGADGSGADGANGANGGPNPTAGQQAAGSGSGSGSNSDSGSQSGASDSSSQGSSNGTSGQQTVTGTVKVFQNRAEVLAYQQREDPNPHIADDRQFAILVLDQPTDVTAKLAGSNETETRTIDHVVINPNLHSDGEKATISFSADKTYWPSDTGIPFGLAVEDGAKW</sequence>
<evidence type="ECO:0000313" key="4">
    <source>
        <dbReference type="EMBL" id="QQB83350.1"/>
    </source>
</evidence>
<dbReference type="EMBL" id="CP065628">
    <property type="protein sequence ID" value="QPR31471.1"/>
    <property type="molecule type" value="Genomic_DNA"/>
</dbReference>
<feature type="compositionally biased region" description="Low complexity" evidence="1">
    <location>
        <begin position="47"/>
        <end position="64"/>
    </location>
</feature>
<keyword evidence="2" id="KW-1133">Transmembrane helix</keyword>
<evidence type="ECO:0000313" key="6">
    <source>
        <dbReference type="Proteomes" id="UP000595198"/>
    </source>
</evidence>
<name>A0AB37GC46_CORAY</name>
<dbReference type="AlphaFoldDB" id="A0AB37GC46"/>
<organism evidence="3 5">
    <name type="scientific">Corynebacterium amycolatum</name>
    <dbReference type="NCBI Taxonomy" id="43765"/>
    <lineage>
        <taxon>Bacteria</taxon>
        <taxon>Bacillati</taxon>
        <taxon>Actinomycetota</taxon>
        <taxon>Actinomycetes</taxon>
        <taxon>Mycobacteriales</taxon>
        <taxon>Corynebacteriaceae</taxon>
        <taxon>Corynebacterium</taxon>
    </lineage>
</organism>
<feature type="region of interest" description="Disordered" evidence="1">
    <location>
        <begin position="242"/>
        <end position="309"/>
    </location>
</feature>
<feature type="compositionally biased region" description="Low complexity" evidence="1">
    <location>
        <begin position="263"/>
        <end position="307"/>
    </location>
</feature>
<feature type="compositionally biased region" description="Gly residues" evidence="1">
    <location>
        <begin position="243"/>
        <end position="262"/>
    </location>
</feature>
<evidence type="ECO:0000313" key="3">
    <source>
        <dbReference type="EMBL" id="QPR31471.1"/>
    </source>
</evidence>
<accession>A0AB37GC46</accession>
<feature type="transmembrane region" description="Helical" evidence="2">
    <location>
        <begin position="18"/>
        <end position="38"/>
    </location>
</feature>
<evidence type="ECO:0000313" key="5">
    <source>
        <dbReference type="Proteomes" id="UP000594774"/>
    </source>
</evidence>
<dbReference type="Proteomes" id="UP000595198">
    <property type="component" value="Chromosome"/>
</dbReference>
<keyword evidence="2" id="KW-0472">Membrane</keyword>
<keyword evidence="2" id="KW-0812">Transmembrane</keyword>
<evidence type="ECO:0008006" key="7">
    <source>
        <dbReference type="Google" id="ProtNLM"/>
    </source>
</evidence>
<proteinExistence type="predicted"/>
<dbReference type="RefSeq" id="WP_197915132.1">
    <property type="nucleotide sequence ID" value="NZ_CP065628.1"/>
</dbReference>
<dbReference type="EMBL" id="CP066023">
    <property type="protein sequence ID" value="QQB83350.1"/>
    <property type="molecule type" value="Genomic_DNA"/>
</dbReference>
<evidence type="ECO:0000256" key="1">
    <source>
        <dbReference type="SAM" id="MobiDB-lite"/>
    </source>
</evidence>
<keyword evidence="6" id="KW-1185">Reference proteome</keyword>